<dbReference type="OrthoDB" id="5537330at2759"/>
<dbReference type="PANTHER" id="PTHR28180:SF5">
    <property type="entry name" value="DNA POLYMERASE ALPHA SUBUNIT B"/>
    <property type="match status" value="1"/>
</dbReference>
<evidence type="ECO:0008006" key="3">
    <source>
        <dbReference type="Google" id="ProtNLM"/>
    </source>
</evidence>
<reference evidence="1 2" key="1">
    <citation type="submission" date="2013-05" db="EMBL/GenBank/DDBJ databases">
        <title>Drechslerella stenobrocha genome reveals carnivorous origination and mechanical trapping mechanism of predatory fungi.</title>
        <authorList>
            <person name="Liu X."/>
            <person name="Zhang W."/>
            <person name="Liu K."/>
        </authorList>
    </citation>
    <scope>NUCLEOTIDE SEQUENCE [LARGE SCALE GENOMIC DNA]</scope>
    <source>
        <strain evidence="1 2">248</strain>
    </source>
</reference>
<dbReference type="Proteomes" id="UP000024837">
    <property type="component" value="Unassembled WGS sequence"/>
</dbReference>
<keyword evidence="2" id="KW-1185">Reference proteome</keyword>
<dbReference type="PANTHER" id="PTHR28180">
    <property type="entry name" value="CONSERVED MITOCHONDRIAL PROTEIN-RELATED"/>
    <property type="match status" value="1"/>
</dbReference>
<dbReference type="InterPro" id="IPR029032">
    <property type="entry name" value="AhpD-like"/>
</dbReference>
<dbReference type="SUPFAM" id="SSF69118">
    <property type="entry name" value="AhpD-like"/>
    <property type="match status" value="1"/>
</dbReference>
<organism evidence="1 2">
    <name type="scientific">Drechslerella stenobrocha 248</name>
    <dbReference type="NCBI Taxonomy" id="1043628"/>
    <lineage>
        <taxon>Eukaryota</taxon>
        <taxon>Fungi</taxon>
        <taxon>Dikarya</taxon>
        <taxon>Ascomycota</taxon>
        <taxon>Pezizomycotina</taxon>
        <taxon>Orbiliomycetes</taxon>
        <taxon>Orbiliales</taxon>
        <taxon>Orbiliaceae</taxon>
        <taxon>Drechslerella</taxon>
    </lineage>
</organism>
<accession>W7I8V3</accession>
<proteinExistence type="predicted"/>
<dbReference type="HOGENOM" id="CLU_065389_0_0_1"/>
<dbReference type="Gene3D" id="1.20.1290.10">
    <property type="entry name" value="AhpD-like"/>
    <property type="match status" value="1"/>
</dbReference>
<evidence type="ECO:0000313" key="2">
    <source>
        <dbReference type="Proteomes" id="UP000024837"/>
    </source>
</evidence>
<dbReference type="AlphaFoldDB" id="W7I8V3"/>
<evidence type="ECO:0000313" key="1">
    <source>
        <dbReference type="EMBL" id="EWC48743.1"/>
    </source>
</evidence>
<protein>
    <recommendedName>
        <fullName evidence="3">Carboxymuconolactone decarboxylase-like domain-containing protein</fullName>
    </recommendedName>
</protein>
<name>W7I8V3_9PEZI</name>
<gene>
    <name evidence="1" type="ORF">DRE_00048</name>
</gene>
<dbReference type="InterPro" id="IPR052999">
    <property type="entry name" value="PTS1_Protein"/>
</dbReference>
<dbReference type="EMBL" id="KI966371">
    <property type="protein sequence ID" value="EWC48743.1"/>
    <property type="molecule type" value="Genomic_DNA"/>
</dbReference>
<sequence length="236" mass="26739">MAPASATYVDPCIRTQDEVPYIYPPERTLDEAIALFNETQATFPKSLGDETWYLVLLATLTYGSNEKIIAALYTHLTSQPRYATSEARQVLIRRIRETLVKLVALIGVCKPLAAIWKIAEVEREEDRDYSFSREGWQPDEAYRARGDDWFGQIYKHNLPQLDDRFAAHKDFGWISHNITYGLYLSDHTIIGGVDTEVVTLSAILIQNQPATSAFHLRGCRRIGISAEDVEAIQVCD</sequence>